<dbReference type="GO" id="GO:0005886">
    <property type="term" value="C:plasma membrane"/>
    <property type="evidence" value="ECO:0007669"/>
    <property type="project" value="UniProtKB-SubCell"/>
</dbReference>
<dbReference type="PANTHER" id="PTHR43478:SF1">
    <property type="entry name" value="NA+_H+ ANTIPORTER NHAC-LIKE C-TERMINAL DOMAIN-CONTAINING PROTEIN"/>
    <property type="match status" value="1"/>
</dbReference>
<proteinExistence type="predicted"/>
<feature type="transmembrane region" description="Helical" evidence="6">
    <location>
        <begin position="326"/>
        <end position="349"/>
    </location>
</feature>
<dbReference type="RefSeq" id="WP_078929120.1">
    <property type="nucleotide sequence ID" value="NZ_FUXX01000033.1"/>
</dbReference>
<dbReference type="PANTHER" id="PTHR43478">
    <property type="entry name" value="NA+/H+ ANTIPORTER-RELATED"/>
    <property type="match status" value="1"/>
</dbReference>
<protein>
    <submittedName>
        <fullName evidence="8">Transporter, NhaC family (TC 2.A.35)</fullName>
    </submittedName>
</protein>
<gene>
    <name evidence="8" type="ORF">SAMN02745213_01740</name>
</gene>
<evidence type="ECO:0000256" key="6">
    <source>
        <dbReference type="SAM" id="Phobius"/>
    </source>
</evidence>
<dbReference type="Pfam" id="PF03553">
    <property type="entry name" value="Na_H_antiporter"/>
    <property type="match status" value="1"/>
</dbReference>
<keyword evidence="5 6" id="KW-0472">Membrane</keyword>
<evidence type="ECO:0000259" key="7">
    <source>
        <dbReference type="Pfam" id="PF03553"/>
    </source>
</evidence>
<name>A0A1T4VM94_9GAMM</name>
<feature type="transmembrane region" description="Helical" evidence="6">
    <location>
        <begin position="459"/>
        <end position="480"/>
    </location>
</feature>
<feature type="transmembrane region" description="Helical" evidence="6">
    <location>
        <begin position="486"/>
        <end position="506"/>
    </location>
</feature>
<feature type="transmembrane region" description="Helical" evidence="6">
    <location>
        <begin position="369"/>
        <end position="387"/>
    </location>
</feature>
<feature type="transmembrane region" description="Helical" evidence="6">
    <location>
        <begin position="254"/>
        <end position="275"/>
    </location>
</feature>
<dbReference type="AlphaFoldDB" id="A0A1T4VM94"/>
<dbReference type="EMBL" id="FUXX01000033">
    <property type="protein sequence ID" value="SKA66015.1"/>
    <property type="molecule type" value="Genomic_DNA"/>
</dbReference>
<organism evidence="8 9">
    <name type="scientific">Succinivibrio dextrinosolvens DSM 3072</name>
    <dbReference type="NCBI Taxonomy" id="1123324"/>
    <lineage>
        <taxon>Bacteria</taxon>
        <taxon>Pseudomonadati</taxon>
        <taxon>Pseudomonadota</taxon>
        <taxon>Gammaproteobacteria</taxon>
        <taxon>Aeromonadales</taxon>
        <taxon>Succinivibrionaceae</taxon>
        <taxon>Succinivibrio</taxon>
    </lineage>
</organism>
<keyword evidence="3 6" id="KW-0812">Transmembrane</keyword>
<comment type="subcellular location">
    <subcellularLocation>
        <location evidence="1">Cell membrane</location>
        <topology evidence="1">Multi-pass membrane protein</topology>
    </subcellularLocation>
</comment>
<keyword evidence="2" id="KW-1003">Cell membrane</keyword>
<feature type="transmembrane region" description="Helical" evidence="6">
    <location>
        <begin position="66"/>
        <end position="87"/>
    </location>
</feature>
<feature type="domain" description="Na+/H+ antiporter NhaC-like C-terminal" evidence="7">
    <location>
        <begin position="182"/>
        <end position="482"/>
    </location>
</feature>
<evidence type="ECO:0000256" key="3">
    <source>
        <dbReference type="ARBA" id="ARBA00022692"/>
    </source>
</evidence>
<dbReference type="InterPro" id="IPR018461">
    <property type="entry name" value="Na/H_Antiport_NhaC-like_C"/>
</dbReference>
<reference evidence="9" key="1">
    <citation type="submission" date="2017-02" db="EMBL/GenBank/DDBJ databases">
        <authorList>
            <person name="Varghese N."/>
            <person name="Submissions S."/>
        </authorList>
    </citation>
    <scope>NUCLEOTIDE SEQUENCE [LARGE SCALE GENOMIC DNA]</scope>
    <source>
        <strain evidence="9">DSM 3072</strain>
    </source>
</reference>
<accession>A0A1T4VM94</accession>
<evidence type="ECO:0000256" key="1">
    <source>
        <dbReference type="ARBA" id="ARBA00004651"/>
    </source>
</evidence>
<feature type="transmembrane region" description="Helical" evidence="6">
    <location>
        <begin position="107"/>
        <end position="126"/>
    </location>
</feature>
<feature type="transmembrane region" description="Helical" evidence="6">
    <location>
        <begin position="295"/>
        <end position="314"/>
    </location>
</feature>
<evidence type="ECO:0000256" key="2">
    <source>
        <dbReference type="ARBA" id="ARBA00022475"/>
    </source>
</evidence>
<feature type="transmembrane region" description="Helical" evidence="6">
    <location>
        <begin position="147"/>
        <end position="171"/>
    </location>
</feature>
<evidence type="ECO:0000256" key="4">
    <source>
        <dbReference type="ARBA" id="ARBA00022989"/>
    </source>
</evidence>
<evidence type="ECO:0000313" key="8">
    <source>
        <dbReference type="EMBL" id="SKA66015.1"/>
    </source>
</evidence>
<dbReference type="Proteomes" id="UP000242432">
    <property type="component" value="Unassembled WGS sequence"/>
</dbReference>
<keyword evidence="4 6" id="KW-1133">Transmembrane helix</keyword>
<evidence type="ECO:0000256" key="5">
    <source>
        <dbReference type="ARBA" id="ARBA00023136"/>
    </source>
</evidence>
<sequence length="524" mass="55865">MDPVYVGALSLLPPVIAVALALITKEVFSSLLLGILSGTLIYTLKTDGNVVIDTLQTTVKVMGNKFDLNIVLFCSLLGALVYVIYLAGASKAYGNWATTKIKGRRSALLSTSALGAFIFIDDYFNCLTVGTVMRPITDKYRISRAKLAYIIDATAAPICIIAPISSWAAAVGSNLKATKAFESDIGAFVAAIPWNFYALMSILMVVLVCIFNVDFGPMLKAEQSALKNPPKPTSNQDTSSDMEIKGDGTMWDMIVPMLALIIFAILFMLYVGGYWGDDEAYHTLGGAFGNTDSSLALVLASTCALFVSFLMLVPRKVLSLKEFMDGVLRGVQAMIPANMILTFAWTISGVTRDLLQAPEFISSIVQNDIGFVGAILPAVIFVIAGFLSFSTGTAWGTFGILIPIVVMVSQAIDPASSELIIISLSATLAGAVFGDHCSPISDTTVLSSAGSGCVHIEHVYTQLPYALLVASCALIGYIVAGFTHSLFASLSTAIGLMVVCVLILHARQLKNNTKIKFDNETVAE</sequence>
<evidence type="ECO:0000313" key="9">
    <source>
        <dbReference type="Proteomes" id="UP000242432"/>
    </source>
</evidence>
<feature type="transmembrane region" description="Helical" evidence="6">
    <location>
        <begin position="191"/>
        <end position="213"/>
    </location>
</feature>
<keyword evidence="9" id="KW-1185">Reference proteome</keyword>
<dbReference type="STRING" id="83771.SAMN02910357_02171"/>